<dbReference type="Gene3D" id="3.40.50.150">
    <property type="entry name" value="Vaccinia Virus protein VP39"/>
    <property type="match status" value="1"/>
</dbReference>
<keyword evidence="2" id="KW-1185">Reference proteome</keyword>
<evidence type="ECO:0008006" key="3">
    <source>
        <dbReference type="Google" id="ProtNLM"/>
    </source>
</evidence>
<gene>
    <name evidence="1" type="ORF">EDC35_106233</name>
</gene>
<dbReference type="EMBL" id="SMAO01000006">
    <property type="protein sequence ID" value="TCT20305.1"/>
    <property type="molecule type" value="Genomic_DNA"/>
</dbReference>
<organism evidence="1 2">
    <name type="scientific">Thiobaca trueperi</name>
    <dbReference type="NCBI Taxonomy" id="127458"/>
    <lineage>
        <taxon>Bacteria</taxon>
        <taxon>Pseudomonadati</taxon>
        <taxon>Pseudomonadota</taxon>
        <taxon>Gammaproteobacteria</taxon>
        <taxon>Chromatiales</taxon>
        <taxon>Chromatiaceae</taxon>
        <taxon>Thiobaca</taxon>
    </lineage>
</organism>
<dbReference type="RefSeq" id="WP_132977698.1">
    <property type="nucleotide sequence ID" value="NZ_SMAO01000006.1"/>
</dbReference>
<accession>A0A4R3MVT1</accession>
<dbReference type="SUPFAM" id="SSF53335">
    <property type="entry name" value="S-adenosyl-L-methionine-dependent methyltransferases"/>
    <property type="match status" value="1"/>
</dbReference>
<dbReference type="PANTHER" id="PTHR37211:SF1">
    <property type="entry name" value="EXPRESSED PROTEIN"/>
    <property type="match status" value="1"/>
</dbReference>
<evidence type="ECO:0000313" key="2">
    <source>
        <dbReference type="Proteomes" id="UP000295717"/>
    </source>
</evidence>
<sequence>MNRPHPTSAAGADRHRLYELSVQNPSLEVTFIDRTYRRLRGRTARLLREDFCGTAAICREWVSRRRINRAFGIDLDPEVLEWGRRRCLQTLSEDQQSRMALLEQDVLTVRTDAPDIVLAFNFSYWLLCGRTGLLRYFKQVRATLKDDGVFFLDAYGGYDSYRVLTEERRVQDPLHGDFDYVWEQAVYEPVTGRLLCHIHFRFDDGSVLERAFSYDWRLWTLPEIRELLAEAGFATVQVYWQGWDADGHPDGVFVPVESGAPDAGWIAYLTAEK</sequence>
<proteinExistence type="predicted"/>
<dbReference type="Proteomes" id="UP000295717">
    <property type="component" value="Unassembled WGS sequence"/>
</dbReference>
<dbReference type="OrthoDB" id="9786084at2"/>
<name>A0A4R3MVT1_9GAMM</name>
<evidence type="ECO:0000313" key="1">
    <source>
        <dbReference type="EMBL" id="TCT20305.1"/>
    </source>
</evidence>
<comment type="caution">
    <text evidence="1">The sequence shown here is derived from an EMBL/GenBank/DDBJ whole genome shotgun (WGS) entry which is preliminary data.</text>
</comment>
<dbReference type="CDD" id="cd02440">
    <property type="entry name" value="AdoMet_MTases"/>
    <property type="match status" value="1"/>
</dbReference>
<dbReference type="InterPro" id="IPR029063">
    <property type="entry name" value="SAM-dependent_MTases_sf"/>
</dbReference>
<dbReference type="PANTHER" id="PTHR37211">
    <property type="entry name" value="EXPRESSED PROTEIN"/>
    <property type="match status" value="1"/>
</dbReference>
<protein>
    <recommendedName>
        <fullName evidence="3">Methyltransferase family protein</fullName>
    </recommendedName>
</protein>
<reference evidence="1 2" key="1">
    <citation type="submission" date="2019-03" db="EMBL/GenBank/DDBJ databases">
        <title>Genomic Encyclopedia of Type Strains, Phase IV (KMG-IV): sequencing the most valuable type-strain genomes for metagenomic binning, comparative biology and taxonomic classification.</title>
        <authorList>
            <person name="Goeker M."/>
        </authorList>
    </citation>
    <scope>NUCLEOTIDE SEQUENCE [LARGE SCALE GENOMIC DNA]</scope>
    <source>
        <strain evidence="1 2">DSM 13587</strain>
    </source>
</reference>
<dbReference type="AlphaFoldDB" id="A0A4R3MVT1"/>
<dbReference type="Gene3D" id="2.20.25.110">
    <property type="entry name" value="S-adenosyl-L-methionine-dependent methyltransferases"/>
    <property type="match status" value="1"/>
</dbReference>